<dbReference type="Gene3D" id="3.40.250.10">
    <property type="entry name" value="Rhodanese-like domain"/>
    <property type="match status" value="1"/>
</dbReference>
<accession>A0A5B8XQ62</accession>
<dbReference type="GO" id="GO:0004792">
    <property type="term" value="F:thiosulfate-cyanide sulfurtransferase activity"/>
    <property type="evidence" value="ECO:0007669"/>
    <property type="project" value="TreeGrafter"/>
</dbReference>
<sequence length="364" mass="39110">MSIRQKIEELKTKLNFVEPAELPGGRLVIDIREQDETADGVIPGALIIPKGVIEMRIEAHAPANAAIALYCATDARSTLAALSLKELGYTNVSVLQGGFSRWKSEGREIEIPVQLGADERVRYSRHLRIPEVGEAGQAKLRSARILMLGAGGLGSPAGLYLAAAGVGCLGVIDSDIVDKSNLQRQVIHNESRLGMRKVDSAEVAIRALNSDVKVEKFQTRLDGANVAEILGLGWDAILDGGDNFSTRYILNDAAVSHRIPLIHGSVYRFEGQATTFIPGKGPCYRCLYPEPPPPELAPSCQEAGVLGVVPGVVGLLQALEALKLVVGFGEPLIGRLLMFDAKTTRLREVKIGRDPECPVCASIH</sequence>
<dbReference type="CDD" id="cd00158">
    <property type="entry name" value="RHOD"/>
    <property type="match status" value="1"/>
</dbReference>
<dbReference type="EMBL" id="CP042467">
    <property type="protein sequence ID" value="QED26203.1"/>
    <property type="molecule type" value="Genomic_DNA"/>
</dbReference>
<dbReference type="FunFam" id="3.40.50.720:FF:000033">
    <property type="entry name" value="Adenylyltransferase and sulfurtransferase MOCS3"/>
    <property type="match status" value="1"/>
</dbReference>
<proteinExistence type="predicted"/>
<evidence type="ECO:0000256" key="3">
    <source>
        <dbReference type="ARBA" id="ARBA00022840"/>
    </source>
</evidence>
<feature type="domain" description="Rhodanese" evidence="4">
    <location>
        <begin position="22"/>
        <end position="111"/>
    </location>
</feature>
<evidence type="ECO:0000259" key="4">
    <source>
        <dbReference type="PROSITE" id="PS50206"/>
    </source>
</evidence>
<keyword evidence="5" id="KW-0548">Nucleotidyltransferase</keyword>
<dbReference type="GO" id="GO:0008146">
    <property type="term" value="F:sulfotransferase activity"/>
    <property type="evidence" value="ECO:0007669"/>
    <property type="project" value="TreeGrafter"/>
</dbReference>
<reference evidence="5 6" key="1">
    <citation type="submission" date="2019-08" db="EMBL/GenBank/DDBJ databases">
        <authorList>
            <person name="Liang Q."/>
        </authorList>
    </citation>
    <scope>NUCLEOTIDE SEQUENCE [LARGE SCALE GENOMIC DNA]</scope>
    <source>
        <strain evidence="5 6">V1718</strain>
    </source>
</reference>
<dbReference type="GO" id="GO:0008641">
    <property type="term" value="F:ubiquitin-like modifier activating enzyme activity"/>
    <property type="evidence" value="ECO:0007669"/>
    <property type="project" value="InterPro"/>
</dbReference>
<protein>
    <submittedName>
        <fullName evidence="5">Molybdopterin-synthase adenylyltransferase MoeB</fullName>
    </submittedName>
</protein>
<dbReference type="NCBIfam" id="NF006444">
    <property type="entry name" value="PRK08762.1"/>
    <property type="match status" value="1"/>
</dbReference>
<organism evidence="5 6">
    <name type="scientific">Microvenator marinus</name>
    <dbReference type="NCBI Taxonomy" id="2600177"/>
    <lineage>
        <taxon>Bacteria</taxon>
        <taxon>Deltaproteobacteria</taxon>
        <taxon>Bradymonadales</taxon>
        <taxon>Microvenatoraceae</taxon>
        <taxon>Microvenator</taxon>
    </lineage>
</organism>
<dbReference type="InterPro" id="IPR001763">
    <property type="entry name" value="Rhodanese-like_dom"/>
</dbReference>
<evidence type="ECO:0000256" key="2">
    <source>
        <dbReference type="ARBA" id="ARBA00022741"/>
    </source>
</evidence>
<dbReference type="GO" id="GO:0016779">
    <property type="term" value="F:nucleotidyltransferase activity"/>
    <property type="evidence" value="ECO:0007669"/>
    <property type="project" value="UniProtKB-KW"/>
</dbReference>
<evidence type="ECO:0000313" key="5">
    <source>
        <dbReference type="EMBL" id="QED26203.1"/>
    </source>
</evidence>
<dbReference type="PANTHER" id="PTHR10953">
    <property type="entry name" value="UBIQUITIN-ACTIVATING ENZYME E1"/>
    <property type="match status" value="1"/>
</dbReference>
<dbReference type="SMART" id="SM00450">
    <property type="entry name" value="RHOD"/>
    <property type="match status" value="1"/>
</dbReference>
<keyword evidence="2" id="KW-0547">Nucleotide-binding</keyword>
<dbReference type="Pfam" id="PF00899">
    <property type="entry name" value="ThiF"/>
    <property type="match status" value="1"/>
</dbReference>
<evidence type="ECO:0000313" key="6">
    <source>
        <dbReference type="Proteomes" id="UP000321595"/>
    </source>
</evidence>
<name>A0A5B8XQ62_9DELT</name>
<dbReference type="SUPFAM" id="SSF69572">
    <property type="entry name" value="Activating enzymes of the ubiquitin-like proteins"/>
    <property type="match status" value="1"/>
</dbReference>
<dbReference type="InterPro" id="IPR036873">
    <property type="entry name" value="Rhodanese-like_dom_sf"/>
</dbReference>
<dbReference type="PROSITE" id="PS50206">
    <property type="entry name" value="RHODANESE_3"/>
    <property type="match status" value="1"/>
</dbReference>
<dbReference type="InterPro" id="IPR035985">
    <property type="entry name" value="Ubiquitin-activating_enz"/>
</dbReference>
<dbReference type="InterPro" id="IPR000594">
    <property type="entry name" value="ThiF_NAD_FAD-bd"/>
</dbReference>
<dbReference type="OrthoDB" id="9804286at2"/>
<keyword evidence="1 5" id="KW-0808">Transferase</keyword>
<dbReference type="SUPFAM" id="SSF52821">
    <property type="entry name" value="Rhodanese/Cell cycle control phosphatase"/>
    <property type="match status" value="1"/>
</dbReference>
<dbReference type="GO" id="GO:0005524">
    <property type="term" value="F:ATP binding"/>
    <property type="evidence" value="ECO:0007669"/>
    <property type="project" value="UniProtKB-KW"/>
</dbReference>
<dbReference type="PANTHER" id="PTHR10953:SF102">
    <property type="entry name" value="ADENYLYLTRANSFERASE AND SULFURTRANSFERASE MOCS3"/>
    <property type="match status" value="1"/>
</dbReference>
<dbReference type="KEGG" id="bbae:FRD01_02800"/>
<dbReference type="InterPro" id="IPR045886">
    <property type="entry name" value="ThiF/MoeB/HesA"/>
</dbReference>
<dbReference type="Proteomes" id="UP000321595">
    <property type="component" value="Chromosome"/>
</dbReference>
<dbReference type="CDD" id="cd00757">
    <property type="entry name" value="ThiF_MoeB_HesA_family"/>
    <property type="match status" value="1"/>
</dbReference>
<dbReference type="GO" id="GO:0005829">
    <property type="term" value="C:cytosol"/>
    <property type="evidence" value="ECO:0007669"/>
    <property type="project" value="TreeGrafter"/>
</dbReference>
<gene>
    <name evidence="5" type="primary">moeB</name>
    <name evidence="5" type="ORF">FRD01_02800</name>
</gene>
<evidence type="ECO:0000256" key="1">
    <source>
        <dbReference type="ARBA" id="ARBA00022679"/>
    </source>
</evidence>
<dbReference type="RefSeq" id="WP_146957446.1">
    <property type="nucleotide sequence ID" value="NZ_CP042467.1"/>
</dbReference>
<dbReference type="AlphaFoldDB" id="A0A5B8XQ62"/>
<keyword evidence="3" id="KW-0067">ATP-binding</keyword>
<keyword evidence="6" id="KW-1185">Reference proteome</keyword>
<dbReference type="Pfam" id="PF00581">
    <property type="entry name" value="Rhodanese"/>
    <property type="match status" value="1"/>
</dbReference>
<dbReference type="Gene3D" id="3.40.50.720">
    <property type="entry name" value="NAD(P)-binding Rossmann-like Domain"/>
    <property type="match status" value="1"/>
</dbReference>
<dbReference type="NCBIfam" id="NF004281">
    <property type="entry name" value="PRK05690.1"/>
    <property type="match status" value="1"/>
</dbReference>